<keyword evidence="1" id="KW-0472">Membrane</keyword>
<evidence type="ECO:0000256" key="1">
    <source>
        <dbReference type="SAM" id="Phobius"/>
    </source>
</evidence>
<dbReference type="InterPro" id="IPR040632">
    <property type="entry name" value="Sulfotransfer_4"/>
</dbReference>
<dbReference type="Pfam" id="PF17784">
    <property type="entry name" value="Sulfotransfer_4"/>
    <property type="match status" value="1"/>
</dbReference>
<dbReference type="AlphaFoldDB" id="A0A0G2FLG2"/>
<proteinExistence type="predicted"/>
<keyword evidence="1" id="KW-1133">Transmembrane helix</keyword>
<evidence type="ECO:0000313" key="3">
    <source>
        <dbReference type="Proteomes" id="UP000034680"/>
    </source>
</evidence>
<sequence length="182" mass="21256">MAPKVTDEEKYPELFQPDANIDRRTCRRIMPMEVLGLGLSRTGTTCETLTFNNLSECAFWIDGFKAKYDPAPGQKPFGHAKVILVDRDISSWMRSFDETIIAWFFENRFLRILSLLRAPQVAEIDDVMLVWLKYVFKCRNRREFRANARAVYLDHYRTIPPYMIAAVVMLGAVVFRYKKSKT</sequence>
<dbReference type="Gene3D" id="3.40.50.300">
    <property type="entry name" value="P-loop containing nucleotide triphosphate hydrolases"/>
    <property type="match status" value="1"/>
</dbReference>
<reference evidence="2 3" key="2">
    <citation type="submission" date="2015-05" db="EMBL/GenBank/DDBJ databases">
        <authorList>
            <person name="Morales-Cruz A."/>
            <person name="Amrine K.C."/>
            <person name="Cantu D."/>
        </authorList>
    </citation>
    <scope>NUCLEOTIDE SEQUENCE [LARGE SCALE GENOMIC DNA]</scope>
    <source>
        <strain evidence="2">DA912</strain>
    </source>
</reference>
<name>A0A0G2FLG2_9PEZI</name>
<protein>
    <submittedName>
        <fullName evidence="2">Putative nad dependent epimerase</fullName>
    </submittedName>
</protein>
<accession>A0A0G2FLG2</accession>
<dbReference type="EMBL" id="LCUC01000169">
    <property type="protein sequence ID" value="KKY35212.1"/>
    <property type="molecule type" value="Genomic_DNA"/>
</dbReference>
<comment type="caution">
    <text evidence="2">The sequence shown here is derived from an EMBL/GenBank/DDBJ whole genome shotgun (WGS) entry which is preliminary data.</text>
</comment>
<organism evidence="2 3">
    <name type="scientific">Diaporthe ampelina</name>
    <dbReference type="NCBI Taxonomy" id="1214573"/>
    <lineage>
        <taxon>Eukaryota</taxon>
        <taxon>Fungi</taxon>
        <taxon>Dikarya</taxon>
        <taxon>Ascomycota</taxon>
        <taxon>Pezizomycotina</taxon>
        <taxon>Sordariomycetes</taxon>
        <taxon>Sordariomycetidae</taxon>
        <taxon>Diaporthales</taxon>
        <taxon>Diaporthaceae</taxon>
        <taxon>Diaporthe</taxon>
    </lineage>
</organism>
<feature type="transmembrane region" description="Helical" evidence="1">
    <location>
        <begin position="159"/>
        <end position="177"/>
    </location>
</feature>
<dbReference type="OrthoDB" id="408152at2759"/>
<dbReference type="Proteomes" id="UP000034680">
    <property type="component" value="Unassembled WGS sequence"/>
</dbReference>
<dbReference type="STRING" id="1214573.A0A0G2FLG2"/>
<keyword evidence="1" id="KW-0812">Transmembrane</keyword>
<keyword evidence="3" id="KW-1185">Reference proteome</keyword>
<dbReference type="InterPro" id="IPR027417">
    <property type="entry name" value="P-loop_NTPase"/>
</dbReference>
<gene>
    <name evidence="2" type="ORF">UCDDA912_g04819</name>
</gene>
<evidence type="ECO:0000313" key="2">
    <source>
        <dbReference type="EMBL" id="KKY35212.1"/>
    </source>
</evidence>
<reference evidence="2 3" key="1">
    <citation type="submission" date="2015-05" db="EMBL/GenBank/DDBJ databases">
        <title>Distinctive expansion of gene families associated with plant cell wall degradation and secondary metabolism in the genomes of grapevine trunk pathogens.</title>
        <authorList>
            <person name="Lawrence D.P."/>
            <person name="Travadon R."/>
            <person name="Rolshausen P.E."/>
            <person name="Baumgartner K."/>
        </authorList>
    </citation>
    <scope>NUCLEOTIDE SEQUENCE [LARGE SCALE GENOMIC DNA]</scope>
    <source>
        <strain evidence="2">DA912</strain>
    </source>
</reference>